<evidence type="ECO:0000256" key="4">
    <source>
        <dbReference type="ARBA" id="ARBA00022741"/>
    </source>
</evidence>
<proteinExistence type="inferred from homology"/>
<feature type="compositionally biased region" description="Basic and acidic residues" evidence="7">
    <location>
        <begin position="498"/>
        <end position="508"/>
    </location>
</feature>
<organism evidence="9 10">
    <name type="scientific">Diplodia intermedia</name>
    <dbReference type="NCBI Taxonomy" id="856260"/>
    <lineage>
        <taxon>Eukaryota</taxon>
        <taxon>Fungi</taxon>
        <taxon>Dikarya</taxon>
        <taxon>Ascomycota</taxon>
        <taxon>Pezizomycotina</taxon>
        <taxon>Dothideomycetes</taxon>
        <taxon>Dothideomycetes incertae sedis</taxon>
        <taxon>Botryosphaeriales</taxon>
        <taxon>Botryosphaeriaceae</taxon>
        <taxon>Diplodia</taxon>
    </lineage>
</organism>
<dbReference type="CDD" id="cd01992">
    <property type="entry name" value="TilS_N"/>
    <property type="match status" value="1"/>
</dbReference>
<keyword evidence="2" id="KW-0436">Ligase</keyword>
<feature type="region of interest" description="Disordered" evidence="7">
    <location>
        <begin position="693"/>
        <end position="734"/>
    </location>
</feature>
<evidence type="ECO:0000256" key="5">
    <source>
        <dbReference type="ARBA" id="ARBA00022840"/>
    </source>
</evidence>
<evidence type="ECO:0000313" key="10">
    <source>
        <dbReference type="Proteomes" id="UP001521184"/>
    </source>
</evidence>
<name>A0ABR3TU69_9PEZI</name>
<feature type="compositionally biased region" description="Low complexity" evidence="7">
    <location>
        <begin position="457"/>
        <end position="470"/>
    </location>
</feature>
<feature type="region of interest" description="Disordered" evidence="7">
    <location>
        <begin position="592"/>
        <end position="645"/>
    </location>
</feature>
<dbReference type="InterPro" id="IPR012094">
    <property type="entry name" value="tRNA_Ile_lys_synt"/>
</dbReference>
<evidence type="ECO:0000259" key="8">
    <source>
        <dbReference type="Pfam" id="PF01171"/>
    </source>
</evidence>
<dbReference type="HAMAP" id="MF_01161">
    <property type="entry name" value="tRNA_Ile_lys_synt"/>
    <property type="match status" value="1"/>
</dbReference>
<comment type="catalytic activity">
    <reaction evidence="6">
        <text>cytidine(34) in tRNA(Ile2) + L-lysine + ATP = lysidine(34) in tRNA(Ile2) + AMP + diphosphate + H(+)</text>
        <dbReference type="Rhea" id="RHEA:43744"/>
        <dbReference type="Rhea" id="RHEA-COMP:10625"/>
        <dbReference type="Rhea" id="RHEA-COMP:10670"/>
        <dbReference type="ChEBI" id="CHEBI:15378"/>
        <dbReference type="ChEBI" id="CHEBI:30616"/>
        <dbReference type="ChEBI" id="CHEBI:32551"/>
        <dbReference type="ChEBI" id="CHEBI:33019"/>
        <dbReference type="ChEBI" id="CHEBI:82748"/>
        <dbReference type="ChEBI" id="CHEBI:83665"/>
        <dbReference type="ChEBI" id="CHEBI:456215"/>
        <dbReference type="EC" id="6.3.4.19"/>
    </reaction>
</comment>
<keyword evidence="4" id="KW-0547">Nucleotide-binding</keyword>
<dbReference type="NCBIfam" id="TIGR02432">
    <property type="entry name" value="lysidine_TilS_N"/>
    <property type="match status" value="1"/>
</dbReference>
<dbReference type="PANTHER" id="PTHR43033">
    <property type="entry name" value="TRNA(ILE)-LYSIDINE SYNTHASE-RELATED"/>
    <property type="match status" value="1"/>
</dbReference>
<evidence type="ECO:0000256" key="3">
    <source>
        <dbReference type="ARBA" id="ARBA00022694"/>
    </source>
</evidence>
<dbReference type="EMBL" id="JAKEKT020000022">
    <property type="protein sequence ID" value="KAL1644670.1"/>
    <property type="molecule type" value="Genomic_DNA"/>
</dbReference>
<feature type="compositionally biased region" description="Acidic residues" evidence="7">
    <location>
        <begin position="597"/>
        <end position="613"/>
    </location>
</feature>
<feature type="domain" description="tRNA(Ile)-lysidine/2-thiocytidine synthase N-terminal" evidence="8">
    <location>
        <begin position="39"/>
        <end position="263"/>
    </location>
</feature>
<dbReference type="Pfam" id="PF01171">
    <property type="entry name" value="ATP_bind_3"/>
    <property type="match status" value="1"/>
</dbReference>
<keyword evidence="10" id="KW-1185">Reference proteome</keyword>
<dbReference type="InterPro" id="IPR014729">
    <property type="entry name" value="Rossmann-like_a/b/a_fold"/>
</dbReference>
<feature type="compositionally biased region" description="Low complexity" evidence="7">
    <location>
        <begin position="625"/>
        <end position="638"/>
    </location>
</feature>
<protein>
    <recommendedName>
        <fullName evidence="1">tRNA(Ile)-lysidine synthetase</fullName>
        <ecNumber evidence="1">6.3.4.19</ecNumber>
    </recommendedName>
</protein>
<dbReference type="Proteomes" id="UP001521184">
    <property type="component" value="Unassembled WGS sequence"/>
</dbReference>
<reference evidence="9 10" key="1">
    <citation type="journal article" date="2023" name="Plant Dis.">
        <title>First Report of Diplodia intermedia Causing Canker and Dieback Diseases on Apple Trees in Canada.</title>
        <authorList>
            <person name="Ellouze W."/>
            <person name="Ilyukhin E."/>
            <person name="Sulman M."/>
            <person name="Ali S."/>
        </authorList>
    </citation>
    <scope>NUCLEOTIDE SEQUENCE [LARGE SCALE GENOMIC DNA]</scope>
    <source>
        <strain evidence="9 10">M45-28</strain>
    </source>
</reference>
<feature type="compositionally biased region" description="Basic and acidic residues" evidence="7">
    <location>
        <begin position="614"/>
        <end position="624"/>
    </location>
</feature>
<dbReference type="InterPro" id="IPR012795">
    <property type="entry name" value="tRNA_Ile_lys_synt_N"/>
</dbReference>
<sequence>MFAPTSRLLAALPISVAEFRESLASIWLPRVRVRSPRLGLAVSGGVDSMALATLCADLSGEVSDDDDTDVFTAFIVDHQLRSGSSEEAWEVRENLYRLGIAAEVLQVQWPEGTNTKSLTNLETLARRFRFRLLGQACRDHGIESLLLAHHSDDQAETVMMRLIDGHRGIGLRGMRAAGDIPECFGMHGVHQSHAEWLTNDEPPSPAETRNAVGIEFWGVQVLRPLLPFSKDRLTATCEASGTPWVEDETNKDPTLTMRNAVRHVYQNHRLPAAISKPALLQLTQRTAEKIQAREKEVDILMKNLDAVLDLRSGELAVRFARNFYPPTIFKPPRGYGDFSASGKRSLHPELWIVDREENKAIATMLIRRLANLVSPREMVDLSSLDTAVRYFFPRLYLANPLEYVTGSVPSSFTAAGVLFERVQTPDTSFPYYTWMLSRQPYTRGEEPTFVIPPKTPSPSLTSLPPTTTTTGRDDDDKDDDIPFLPGGEEADNPNEVNDADRRPPHDDATPTSPSSFESPFTLYDGRWWLRVHNPSPTHPLTVRPFRHADLKPLRAALAGPMRARFEALRTDAARSKARFVLPVIVAPASSLSPFLTEDNDNGEIEEGEGEGEGEGEREGPEGHEAAAPAPAATASSSSAGGGVNNAVNGNDEDIVIAVPTFGVKANVGAAARAWRGLRWEVRYKKLDGSVQVRDEWEGRTEEEEDEDEDVPFVVYEQQQQQQQHETGSGGAIGR</sequence>
<feature type="compositionally biased region" description="Acidic residues" evidence="7">
    <location>
        <begin position="700"/>
        <end position="710"/>
    </location>
</feature>
<dbReference type="PANTHER" id="PTHR43033:SF1">
    <property type="entry name" value="TRNA(ILE)-LYSIDINE SYNTHASE-RELATED"/>
    <property type="match status" value="1"/>
</dbReference>
<evidence type="ECO:0000256" key="2">
    <source>
        <dbReference type="ARBA" id="ARBA00022598"/>
    </source>
</evidence>
<keyword evidence="3" id="KW-0819">tRNA processing</keyword>
<gene>
    <name evidence="9" type="ORF">SLS58_004131</name>
</gene>
<evidence type="ECO:0000313" key="9">
    <source>
        <dbReference type="EMBL" id="KAL1644670.1"/>
    </source>
</evidence>
<accession>A0ABR3TU69</accession>
<dbReference type="EC" id="6.3.4.19" evidence="1"/>
<dbReference type="SUPFAM" id="SSF52402">
    <property type="entry name" value="Adenine nucleotide alpha hydrolases-like"/>
    <property type="match status" value="1"/>
</dbReference>
<keyword evidence="5" id="KW-0067">ATP-binding</keyword>
<comment type="caution">
    <text evidence="9">The sequence shown here is derived from an EMBL/GenBank/DDBJ whole genome shotgun (WGS) entry which is preliminary data.</text>
</comment>
<evidence type="ECO:0000256" key="7">
    <source>
        <dbReference type="SAM" id="MobiDB-lite"/>
    </source>
</evidence>
<feature type="region of interest" description="Disordered" evidence="7">
    <location>
        <begin position="445"/>
        <end position="517"/>
    </location>
</feature>
<evidence type="ECO:0000256" key="1">
    <source>
        <dbReference type="ARBA" id="ARBA00013267"/>
    </source>
</evidence>
<dbReference type="InterPro" id="IPR011063">
    <property type="entry name" value="TilS/TtcA_N"/>
</dbReference>
<evidence type="ECO:0000256" key="6">
    <source>
        <dbReference type="ARBA" id="ARBA00048539"/>
    </source>
</evidence>
<dbReference type="Gene3D" id="3.40.50.620">
    <property type="entry name" value="HUPs"/>
    <property type="match status" value="1"/>
</dbReference>